<gene>
    <name evidence="1" type="ORF">PMH09_12605</name>
</gene>
<dbReference type="Proteomes" id="UP001232992">
    <property type="component" value="Unassembled WGS sequence"/>
</dbReference>
<name>A0ABT7C0J0_9CYAN</name>
<dbReference type="RefSeq" id="WP_283758679.1">
    <property type="nucleotide sequence ID" value="NZ_JAQOSQ010000011.1"/>
</dbReference>
<dbReference type="EMBL" id="JAQOSQ010000011">
    <property type="protein sequence ID" value="MDJ1184028.1"/>
    <property type="molecule type" value="Genomic_DNA"/>
</dbReference>
<sequence>MKHSQRYPFTAFDTSLGEAGFKPYLPITLTYRDRIARSPFSSNYS</sequence>
<evidence type="ECO:0000313" key="2">
    <source>
        <dbReference type="Proteomes" id="UP001232992"/>
    </source>
</evidence>
<proteinExistence type="predicted"/>
<organism evidence="1 2">
    <name type="scientific">Roseofilum casamattae BLCC-M143</name>
    <dbReference type="NCBI Taxonomy" id="3022442"/>
    <lineage>
        <taxon>Bacteria</taxon>
        <taxon>Bacillati</taxon>
        <taxon>Cyanobacteriota</taxon>
        <taxon>Cyanophyceae</taxon>
        <taxon>Desertifilales</taxon>
        <taxon>Desertifilaceae</taxon>
        <taxon>Roseofilum</taxon>
        <taxon>Roseofilum casamattae</taxon>
    </lineage>
</organism>
<evidence type="ECO:0000313" key="1">
    <source>
        <dbReference type="EMBL" id="MDJ1184028.1"/>
    </source>
</evidence>
<keyword evidence="2" id="KW-1185">Reference proteome</keyword>
<reference evidence="1 2" key="1">
    <citation type="submission" date="2023-01" db="EMBL/GenBank/DDBJ databases">
        <title>Novel diversity within Roseofilum (Cyanobacteria; Desertifilaceae) from marine benthic mats with descriptions of four novel species.</title>
        <authorList>
            <person name="Wang Y."/>
            <person name="Berthold D.E."/>
            <person name="Hu J."/>
            <person name="Lefler F.W."/>
            <person name="Laughinghouse H.D. IV."/>
        </authorList>
    </citation>
    <scope>NUCLEOTIDE SEQUENCE [LARGE SCALE GENOMIC DNA]</scope>
    <source>
        <strain evidence="1 2">BLCC-M143</strain>
    </source>
</reference>
<accession>A0ABT7C0J0</accession>
<protein>
    <submittedName>
        <fullName evidence="1">Uncharacterized protein</fullName>
    </submittedName>
</protein>
<comment type="caution">
    <text evidence="1">The sequence shown here is derived from an EMBL/GenBank/DDBJ whole genome shotgun (WGS) entry which is preliminary data.</text>
</comment>